<gene>
    <name evidence="9" type="ORF">CYMTET_34491</name>
</gene>
<evidence type="ECO:0000313" key="10">
    <source>
        <dbReference type="Proteomes" id="UP001190700"/>
    </source>
</evidence>
<keyword evidence="3" id="KW-0029">Amino-acid transport</keyword>
<keyword evidence="7" id="KW-0732">Signal</keyword>
<dbReference type="EMBL" id="LGRX02021723">
    <property type="protein sequence ID" value="KAK3256372.1"/>
    <property type="molecule type" value="Genomic_DNA"/>
</dbReference>
<keyword evidence="3" id="KW-0813">Transport</keyword>
<dbReference type="InterPro" id="IPR013057">
    <property type="entry name" value="AA_transpt_TM"/>
</dbReference>
<organism evidence="9 10">
    <name type="scientific">Cymbomonas tetramitiformis</name>
    <dbReference type="NCBI Taxonomy" id="36881"/>
    <lineage>
        <taxon>Eukaryota</taxon>
        <taxon>Viridiplantae</taxon>
        <taxon>Chlorophyta</taxon>
        <taxon>Pyramimonadophyceae</taxon>
        <taxon>Pyramimonadales</taxon>
        <taxon>Pyramimonadaceae</taxon>
        <taxon>Cymbomonas</taxon>
    </lineage>
</organism>
<evidence type="ECO:0000256" key="7">
    <source>
        <dbReference type="SAM" id="SignalP"/>
    </source>
</evidence>
<dbReference type="GO" id="GO:0006865">
    <property type="term" value="P:amino acid transport"/>
    <property type="evidence" value="ECO:0007669"/>
    <property type="project" value="UniProtKB-KW"/>
</dbReference>
<sequence length="264" mass="28801">MTVRCTLIMIGVVLSPGLDAPGTPEDTTLAHAIGSFGSRWNAAGSPSRTSLGNSLTPEDYNMSFSSAASLKRHLDRRAGAAGCRQSLDVDDDQNAPRGRTTARIPAEHKMRPSLRRSFSSDSLRNIIRDIGRDDRQRQRQGDKKRAQPPAYAVPAGLFFAPQDVFGRLRGMTAAKDPTRRTSEDRCLVRPHDNQLDLSSEGKGNVTDCDMEQPARSRWHYLLEDISLTFSLTNTMVGGGVLVLPWAFTQSGCISGVILSLGISM</sequence>
<feature type="signal peptide" evidence="7">
    <location>
        <begin position="1"/>
        <end position="20"/>
    </location>
</feature>
<keyword evidence="5" id="KW-0472">Membrane</keyword>
<comment type="caution">
    <text evidence="9">The sequence shown here is derived from an EMBL/GenBank/DDBJ whole genome shotgun (WGS) entry which is preliminary data.</text>
</comment>
<evidence type="ECO:0000256" key="2">
    <source>
        <dbReference type="ARBA" id="ARBA00022692"/>
    </source>
</evidence>
<accession>A0AAE0FAY6</accession>
<dbReference type="AlphaFoldDB" id="A0AAE0FAY6"/>
<feature type="region of interest" description="Disordered" evidence="6">
    <location>
        <begin position="129"/>
        <end position="148"/>
    </location>
</feature>
<dbReference type="Pfam" id="PF01490">
    <property type="entry name" value="Aa_trans"/>
    <property type="match status" value="1"/>
</dbReference>
<feature type="chain" id="PRO_5042199671" description="Amino acid transporter transmembrane domain-containing protein" evidence="7">
    <location>
        <begin position="21"/>
        <end position="264"/>
    </location>
</feature>
<feature type="non-terminal residue" evidence="9">
    <location>
        <position position="264"/>
    </location>
</feature>
<dbReference type="GO" id="GO:0016020">
    <property type="term" value="C:membrane"/>
    <property type="evidence" value="ECO:0007669"/>
    <property type="project" value="UniProtKB-SubCell"/>
</dbReference>
<evidence type="ECO:0000256" key="1">
    <source>
        <dbReference type="ARBA" id="ARBA00004370"/>
    </source>
</evidence>
<reference evidence="9 10" key="1">
    <citation type="journal article" date="2015" name="Genome Biol. Evol.">
        <title>Comparative Genomics of a Bacterivorous Green Alga Reveals Evolutionary Causalities and Consequences of Phago-Mixotrophic Mode of Nutrition.</title>
        <authorList>
            <person name="Burns J.A."/>
            <person name="Paasch A."/>
            <person name="Narechania A."/>
            <person name="Kim E."/>
        </authorList>
    </citation>
    <scope>NUCLEOTIDE SEQUENCE [LARGE SCALE GENOMIC DNA]</scope>
    <source>
        <strain evidence="9 10">PLY_AMNH</strain>
    </source>
</reference>
<feature type="domain" description="Amino acid transporter transmembrane" evidence="8">
    <location>
        <begin position="226"/>
        <end position="263"/>
    </location>
</feature>
<evidence type="ECO:0000259" key="8">
    <source>
        <dbReference type="Pfam" id="PF01490"/>
    </source>
</evidence>
<dbReference type="Proteomes" id="UP001190700">
    <property type="component" value="Unassembled WGS sequence"/>
</dbReference>
<keyword evidence="4" id="KW-1133">Transmembrane helix</keyword>
<evidence type="ECO:0000256" key="5">
    <source>
        <dbReference type="ARBA" id="ARBA00023136"/>
    </source>
</evidence>
<keyword evidence="10" id="KW-1185">Reference proteome</keyword>
<protein>
    <recommendedName>
        <fullName evidence="8">Amino acid transporter transmembrane domain-containing protein</fullName>
    </recommendedName>
</protein>
<evidence type="ECO:0000256" key="6">
    <source>
        <dbReference type="SAM" id="MobiDB-lite"/>
    </source>
</evidence>
<keyword evidence="2" id="KW-0812">Transmembrane</keyword>
<evidence type="ECO:0000313" key="9">
    <source>
        <dbReference type="EMBL" id="KAK3256372.1"/>
    </source>
</evidence>
<feature type="compositionally biased region" description="Basic and acidic residues" evidence="6">
    <location>
        <begin position="129"/>
        <end position="145"/>
    </location>
</feature>
<evidence type="ECO:0000256" key="3">
    <source>
        <dbReference type="ARBA" id="ARBA00022970"/>
    </source>
</evidence>
<evidence type="ECO:0000256" key="4">
    <source>
        <dbReference type="ARBA" id="ARBA00022989"/>
    </source>
</evidence>
<comment type="subcellular location">
    <subcellularLocation>
        <location evidence="1">Membrane</location>
    </subcellularLocation>
</comment>
<name>A0AAE0FAY6_9CHLO</name>
<feature type="region of interest" description="Disordered" evidence="6">
    <location>
        <begin position="82"/>
        <end position="122"/>
    </location>
</feature>
<proteinExistence type="predicted"/>